<protein>
    <submittedName>
        <fullName evidence="1">Uncharacterized protein</fullName>
    </submittedName>
</protein>
<name>A0A2W2AIL8_9HYPH</name>
<evidence type="ECO:0000313" key="1">
    <source>
        <dbReference type="EMBL" id="PZF75295.1"/>
    </source>
</evidence>
<gene>
    <name evidence="1" type="ORF">DK847_18965</name>
</gene>
<sequence length="59" mass="6293">MELLDEGLPAADLSEAVADAAVVFLIAMKRHGIADPKRIPACAVMWNLHAERASVHIAS</sequence>
<reference evidence="2" key="1">
    <citation type="submission" date="2018-06" db="EMBL/GenBank/DDBJ databases">
        <title>Aestuariibacter litoralis strain KCTC 52945T.</title>
        <authorList>
            <person name="Li X."/>
            <person name="Salam N."/>
            <person name="Li J.-L."/>
            <person name="Chen Y.-M."/>
            <person name="Yang Z.-W."/>
            <person name="Zhang L.-Y."/>
            <person name="Han M.-X."/>
            <person name="Xiao M."/>
            <person name="Li W.-J."/>
        </authorList>
    </citation>
    <scope>NUCLEOTIDE SEQUENCE [LARGE SCALE GENOMIC DNA]</scope>
    <source>
        <strain evidence="2">KCTC 52945</strain>
    </source>
</reference>
<accession>A0A2W2AIL8</accession>
<comment type="caution">
    <text evidence="1">The sequence shown here is derived from an EMBL/GenBank/DDBJ whole genome shotgun (WGS) entry which is preliminary data.</text>
</comment>
<proteinExistence type="predicted"/>
<evidence type="ECO:0000313" key="2">
    <source>
        <dbReference type="Proteomes" id="UP000248795"/>
    </source>
</evidence>
<dbReference type="EMBL" id="QKVK01000012">
    <property type="protein sequence ID" value="PZF75295.1"/>
    <property type="molecule type" value="Genomic_DNA"/>
</dbReference>
<keyword evidence="2" id="KW-1185">Reference proteome</keyword>
<organism evidence="1 2">
    <name type="scientific">Aestuariivirga litoralis</name>
    <dbReference type="NCBI Taxonomy" id="2650924"/>
    <lineage>
        <taxon>Bacteria</taxon>
        <taxon>Pseudomonadati</taxon>
        <taxon>Pseudomonadota</taxon>
        <taxon>Alphaproteobacteria</taxon>
        <taxon>Hyphomicrobiales</taxon>
        <taxon>Aestuariivirgaceae</taxon>
        <taxon>Aestuariivirga</taxon>
    </lineage>
</organism>
<dbReference type="Proteomes" id="UP000248795">
    <property type="component" value="Unassembled WGS sequence"/>
</dbReference>
<dbReference type="AlphaFoldDB" id="A0A2W2AIL8"/>